<keyword evidence="1" id="KW-0472">Membrane</keyword>
<reference evidence="2" key="1">
    <citation type="submission" date="2022-04" db="EMBL/GenBank/DDBJ databases">
        <title>Tomato heritable bacteria conferring resistance against bacterial wilt.</title>
        <authorList>
            <person name="Yin J."/>
        </authorList>
    </citation>
    <scope>NUCLEOTIDE SEQUENCE</scope>
    <source>
        <strain evidence="2">Cra20</strain>
    </source>
</reference>
<organism evidence="2">
    <name type="scientific">Sphingomonas psychrotolerans</name>
    <dbReference type="NCBI Taxonomy" id="1327635"/>
    <lineage>
        <taxon>Bacteria</taxon>
        <taxon>Pseudomonadati</taxon>
        <taxon>Pseudomonadota</taxon>
        <taxon>Alphaproteobacteria</taxon>
        <taxon>Sphingomonadales</taxon>
        <taxon>Sphingomonadaceae</taxon>
        <taxon>Sphingomonas</taxon>
    </lineage>
</organism>
<keyword evidence="1" id="KW-0812">Transmembrane</keyword>
<sequence length="91" mass="10184">MTGRRARNLVAALLLLLWIYVAADLNARLLASVSWYESAEQLRFYLILPAMVIIPVLVGLACRWRRPLSGIDTLLIGSPIIALPLYLLPLQ</sequence>
<evidence type="ECO:0000313" key="2">
    <source>
        <dbReference type="EMBL" id="MDT8757546.1"/>
    </source>
</evidence>
<gene>
    <name evidence="2" type="ORF">MZO42_02445</name>
</gene>
<dbReference type="EMBL" id="JALMLT010000001">
    <property type="protein sequence ID" value="MDT8757546.1"/>
    <property type="molecule type" value="Genomic_DNA"/>
</dbReference>
<accession>A0ABU3N231</accession>
<proteinExistence type="predicted"/>
<feature type="transmembrane region" description="Helical" evidence="1">
    <location>
        <begin position="42"/>
        <end position="62"/>
    </location>
</feature>
<protein>
    <submittedName>
        <fullName evidence="2">Uncharacterized protein</fullName>
    </submittedName>
</protein>
<name>A0ABU3N231_9SPHN</name>
<comment type="caution">
    <text evidence="2">The sequence shown here is derived from an EMBL/GenBank/DDBJ whole genome shotgun (WGS) entry which is preliminary data.</text>
</comment>
<feature type="transmembrane region" description="Helical" evidence="1">
    <location>
        <begin position="69"/>
        <end position="88"/>
    </location>
</feature>
<evidence type="ECO:0000256" key="1">
    <source>
        <dbReference type="SAM" id="Phobius"/>
    </source>
</evidence>
<keyword evidence="1" id="KW-1133">Transmembrane helix</keyword>